<accession>A0A9D2QH41</accession>
<reference evidence="2" key="1">
    <citation type="journal article" date="2021" name="PeerJ">
        <title>Extensive microbial diversity within the chicken gut microbiome revealed by metagenomics and culture.</title>
        <authorList>
            <person name="Gilroy R."/>
            <person name="Ravi A."/>
            <person name="Getino M."/>
            <person name="Pursley I."/>
            <person name="Horton D.L."/>
            <person name="Alikhan N.F."/>
            <person name="Baker D."/>
            <person name="Gharbi K."/>
            <person name="Hall N."/>
            <person name="Watson M."/>
            <person name="Adriaenssens E.M."/>
            <person name="Foster-Nyarko E."/>
            <person name="Jarju S."/>
            <person name="Secka A."/>
            <person name="Antonio M."/>
            <person name="Oren A."/>
            <person name="Chaudhuri R.R."/>
            <person name="La Ragione R."/>
            <person name="Hildebrand F."/>
            <person name="Pallen M.J."/>
        </authorList>
    </citation>
    <scope>NUCLEOTIDE SEQUENCE</scope>
    <source>
        <strain evidence="2">ChiHjej13B12-4958</strain>
    </source>
</reference>
<dbReference type="Gene3D" id="3.40.50.720">
    <property type="entry name" value="NAD(P)-binding Rossmann-like Domain"/>
    <property type="match status" value="1"/>
</dbReference>
<name>A0A9D2QH41_9CORY</name>
<feature type="domain" description="NAD(P)-binding" evidence="1">
    <location>
        <begin position="7"/>
        <end position="188"/>
    </location>
</feature>
<dbReference type="PANTHER" id="PTHR47129">
    <property type="entry name" value="QUINONE OXIDOREDUCTASE 2"/>
    <property type="match status" value="1"/>
</dbReference>
<dbReference type="Pfam" id="PF13460">
    <property type="entry name" value="NAD_binding_10"/>
    <property type="match status" value="1"/>
</dbReference>
<dbReference type="InterPro" id="IPR016040">
    <property type="entry name" value="NAD(P)-bd_dom"/>
</dbReference>
<sequence>MTIAFTGATGQFGAHVAEALLARTDASNLVALARDPQKAADLAEKGIEVRAFDYDQPDTLADALAGVDRLLLISGNAIGQRVPQHKAVIDAAEAAGVGFLAYTSFLHTDTAEIIAVAPEHQETEKLLADTSDSLGVALLRNGWYTENYKDTVTQAVATGTLLSSAGDGRVSTATRADLAAAAATVLTAEHPAPGTYELAGDSSFTLGELAAAITEVSGTRVELSEVTGEQHAAILTEAGLPEGLVGFLVSTDAAIAAGELEDPAPGTLSELIGRPTTPLADSLADWLK</sequence>
<proteinExistence type="predicted"/>
<dbReference type="PANTHER" id="PTHR47129:SF1">
    <property type="entry name" value="NMRA-LIKE DOMAIN-CONTAINING PROTEIN"/>
    <property type="match status" value="1"/>
</dbReference>
<organism evidence="2 3">
    <name type="scientific">Candidatus Corynebacterium faecigallinarum</name>
    <dbReference type="NCBI Taxonomy" id="2838528"/>
    <lineage>
        <taxon>Bacteria</taxon>
        <taxon>Bacillati</taxon>
        <taxon>Actinomycetota</taxon>
        <taxon>Actinomycetes</taxon>
        <taxon>Mycobacteriales</taxon>
        <taxon>Corynebacteriaceae</taxon>
        <taxon>Corynebacterium</taxon>
    </lineage>
</organism>
<evidence type="ECO:0000313" key="2">
    <source>
        <dbReference type="EMBL" id="HJC85973.1"/>
    </source>
</evidence>
<dbReference type="EMBL" id="DWVP01000024">
    <property type="protein sequence ID" value="HJC85973.1"/>
    <property type="molecule type" value="Genomic_DNA"/>
</dbReference>
<evidence type="ECO:0000259" key="1">
    <source>
        <dbReference type="Pfam" id="PF13460"/>
    </source>
</evidence>
<dbReference type="Gene3D" id="3.90.25.10">
    <property type="entry name" value="UDP-galactose 4-epimerase, domain 1"/>
    <property type="match status" value="1"/>
</dbReference>
<gene>
    <name evidence="2" type="ORF">H9751_10615</name>
</gene>
<evidence type="ECO:0000313" key="3">
    <source>
        <dbReference type="Proteomes" id="UP000823858"/>
    </source>
</evidence>
<dbReference type="SUPFAM" id="SSF51735">
    <property type="entry name" value="NAD(P)-binding Rossmann-fold domains"/>
    <property type="match status" value="1"/>
</dbReference>
<reference evidence="2" key="2">
    <citation type="submission" date="2021-04" db="EMBL/GenBank/DDBJ databases">
        <authorList>
            <person name="Gilroy R."/>
        </authorList>
    </citation>
    <scope>NUCLEOTIDE SEQUENCE</scope>
    <source>
        <strain evidence="2">ChiHjej13B12-4958</strain>
    </source>
</reference>
<protein>
    <submittedName>
        <fullName evidence="2">NAD(P)H-binding protein</fullName>
    </submittedName>
</protein>
<dbReference type="Proteomes" id="UP000823858">
    <property type="component" value="Unassembled WGS sequence"/>
</dbReference>
<dbReference type="InterPro" id="IPR036291">
    <property type="entry name" value="NAD(P)-bd_dom_sf"/>
</dbReference>
<comment type="caution">
    <text evidence="2">The sequence shown here is derived from an EMBL/GenBank/DDBJ whole genome shotgun (WGS) entry which is preliminary data.</text>
</comment>
<dbReference type="AlphaFoldDB" id="A0A9D2QH41"/>
<dbReference type="InterPro" id="IPR052718">
    <property type="entry name" value="NmrA-type_oxidoreductase"/>
</dbReference>